<dbReference type="UniPathway" id="UPA00558"/>
<gene>
    <name evidence="13" type="ORF">CR203_00850</name>
</gene>
<evidence type="ECO:0000256" key="5">
    <source>
        <dbReference type="ARBA" id="ARBA00022793"/>
    </source>
</evidence>
<evidence type="ECO:0000313" key="13">
    <source>
        <dbReference type="EMBL" id="RKL68633.1"/>
    </source>
</evidence>
<evidence type="ECO:0000256" key="3">
    <source>
        <dbReference type="ARBA" id="ARBA00012243"/>
    </source>
</evidence>
<keyword evidence="6" id="KW-0443">Lipid metabolism</keyword>
<comment type="cofactor">
    <cofactor evidence="1">
        <name>pyruvate</name>
        <dbReference type="ChEBI" id="CHEBI:15361"/>
    </cofactor>
</comment>
<dbReference type="PANTHER" id="PTHR10067:SF6">
    <property type="entry name" value="PHOSPHATIDYLSERINE DECARBOXYLASE PROENZYME, MITOCHONDRIAL"/>
    <property type="match status" value="1"/>
</dbReference>
<protein>
    <recommendedName>
        <fullName evidence="3">phosphatidylserine decarboxylase</fullName>
        <ecNumber evidence="3">4.1.1.65</ecNumber>
    </recommendedName>
</protein>
<evidence type="ECO:0000256" key="4">
    <source>
        <dbReference type="ARBA" id="ARBA00022516"/>
    </source>
</evidence>
<evidence type="ECO:0000256" key="6">
    <source>
        <dbReference type="ARBA" id="ARBA00023098"/>
    </source>
</evidence>
<proteinExistence type="predicted"/>
<evidence type="ECO:0000256" key="11">
    <source>
        <dbReference type="ARBA" id="ARBA00023317"/>
    </source>
</evidence>
<evidence type="ECO:0000313" key="14">
    <source>
        <dbReference type="Proteomes" id="UP000281498"/>
    </source>
</evidence>
<keyword evidence="8" id="KW-0594">Phospholipid biosynthesis</keyword>
<dbReference type="NCBIfam" id="TIGR00163">
    <property type="entry name" value="PS_decarb"/>
    <property type="match status" value="1"/>
</dbReference>
<dbReference type="GO" id="GO:0004609">
    <property type="term" value="F:phosphatidylserine decarboxylase activity"/>
    <property type="evidence" value="ECO:0007669"/>
    <property type="project" value="UniProtKB-EC"/>
</dbReference>
<comment type="pathway">
    <text evidence="2">Lipid metabolism.</text>
</comment>
<keyword evidence="4" id="KW-0444">Lipid biosynthesis</keyword>
<dbReference type="Proteomes" id="UP000281498">
    <property type="component" value="Unassembled WGS sequence"/>
</dbReference>
<dbReference type="GO" id="GO:0006646">
    <property type="term" value="P:phosphatidylethanolamine biosynthetic process"/>
    <property type="evidence" value="ECO:0007669"/>
    <property type="project" value="UniProtKB-UniPathway"/>
</dbReference>
<comment type="pathway">
    <text evidence="12">Phospholipid metabolism; phosphatidylethanolamine biosynthesis.</text>
</comment>
<sequence>MLNTNRGVLIMKKEMYKLMLELTNNPVYSRLLKGFVSTKLSKPFVSSFAKVYGVNLGELAREVTDYPTLGEFFTRELKAGVRALPENENEIVSPVDGVLTESGKIGEDLSFHVKGKAYSLKTMLGIQSAINRYEHGDYFVFYLSPKDYHRIHSPFSGKVVKRWALGKYSEPVNEMGKFYGKEPLASNYRLITELTHQDKRMAMVKVGALNVNSIHPTHVGKTLDRGEEVAYFSFGSSIVLLFEPDTIVINEEVKQVDVVIEHGQSIGRWKE</sequence>
<keyword evidence="10" id="KW-1208">Phospholipid metabolism</keyword>
<reference evidence="13 14" key="1">
    <citation type="submission" date="2017-10" db="EMBL/GenBank/DDBJ databases">
        <title>Bacillus sp. nov., a halophilic bacterium isolated from a Keqin Lake.</title>
        <authorList>
            <person name="Wang H."/>
        </authorList>
    </citation>
    <scope>NUCLEOTIDE SEQUENCE [LARGE SCALE GENOMIC DNA]</scope>
    <source>
        <strain evidence="13 14">KCTC 13187</strain>
    </source>
</reference>
<comment type="caution">
    <text evidence="13">The sequence shown here is derived from an EMBL/GenBank/DDBJ whole genome shotgun (WGS) entry which is preliminary data.</text>
</comment>
<evidence type="ECO:0000256" key="8">
    <source>
        <dbReference type="ARBA" id="ARBA00023209"/>
    </source>
</evidence>
<evidence type="ECO:0000256" key="12">
    <source>
        <dbReference type="ARBA" id="ARBA00024326"/>
    </source>
</evidence>
<evidence type="ECO:0000256" key="7">
    <source>
        <dbReference type="ARBA" id="ARBA00023145"/>
    </source>
</evidence>
<accession>A0A3A9KGD8</accession>
<keyword evidence="5" id="KW-0210">Decarboxylase</keyword>
<dbReference type="EMBL" id="PDOE01000001">
    <property type="protein sequence ID" value="RKL68633.1"/>
    <property type="molecule type" value="Genomic_DNA"/>
</dbReference>
<name>A0A3A9KGD8_9BACI</name>
<keyword evidence="11" id="KW-0670">Pyruvate</keyword>
<evidence type="ECO:0000256" key="2">
    <source>
        <dbReference type="ARBA" id="ARBA00005189"/>
    </source>
</evidence>
<evidence type="ECO:0000256" key="1">
    <source>
        <dbReference type="ARBA" id="ARBA00001928"/>
    </source>
</evidence>
<dbReference type="AlphaFoldDB" id="A0A3A9KGD8"/>
<dbReference type="NCBIfam" id="NF002853">
    <property type="entry name" value="PRK03140.1"/>
    <property type="match status" value="1"/>
</dbReference>
<evidence type="ECO:0000256" key="10">
    <source>
        <dbReference type="ARBA" id="ARBA00023264"/>
    </source>
</evidence>
<evidence type="ECO:0000256" key="9">
    <source>
        <dbReference type="ARBA" id="ARBA00023239"/>
    </source>
</evidence>
<organism evidence="13 14">
    <name type="scientific">Salipaludibacillus neizhouensis</name>
    <dbReference type="NCBI Taxonomy" id="885475"/>
    <lineage>
        <taxon>Bacteria</taxon>
        <taxon>Bacillati</taxon>
        <taxon>Bacillota</taxon>
        <taxon>Bacilli</taxon>
        <taxon>Bacillales</taxon>
        <taxon>Bacillaceae</taxon>
    </lineage>
</organism>
<keyword evidence="9" id="KW-0456">Lyase</keyword>
<dbReference type="InterPro" id="IPR003817">
    <property type="entry name" value="PS_Dcarbxylase"/>
</dbReference>
<keyword evidence="7" id="KW-0865">Zymogen</keyword>
<dbReference type="OrthoDB" id="9802030at2"/>
<dbReference type="PANTHER" id="PTHR10067">
    <property type="entry name" value="PHOSPHATIDYLSERINE DECARBOXYLASE"/>
    <property type="match status" value="1"/>
</dbReference>
<dbReference type="EC" id="4.1.1.65" evidence="3"/>
<keyword evidence="14" id="KW-1185">Reference proteome</keyword>
<dbReference type="InterPro" id="IPR033177">
    <property type="entry name" value="PSD-B"/>
</dbReference>
<dbReference type="Pfam" id="PF02666">
    <property type="entry name" value="PS_Dcarbxylase"/>
    <property type="match status" value="1"/>
</dbReference>